<evidence type="ECO:0000313" key="2">
    <source>
        <dbReference type="EMBL" id="JAH43995.1"/>
    </source>
</evidence>
<accession>A0A0E9STM9</accession>
<dbReference type="AlphaFoldDB" id="A0A0E9STM9"/>
<dbReference type="EMBL" id="GBXM01064582">
    <property type="protein sequence ID" value="JAH43995.1"/>
    <property type="molecule type" value="Transcribed_RNA"/>
</dbReference>
<sequence>MKIATKNWEVGPAKVKTPHQNKAK</sequence>
<evidence type="ECO:0000256" key="1">
    <source>
        <dbReference type="SAM" id="MobiDB-lite"/>
    </source>
</evidence>
<protein>
    <submittedName>
        <fullName evidence="2">Uncharacterized protein</fullName>
    </submittedName>
</protein>
<feature type="region of interest" description="Disordered" evidence="1">
    <location>
        <begin position="1"/>
        <end position="24"/>
    </location>
</feature>
<reference evidence="2" key="1">
    <citation type="submission" date="2014-11" db="EMBL/GenBank/DDBJ databases">
        <authorList>
            <person name="Amaro Gonzalez C."/>
        </authorList>
    </citation>
    <scope>NUCLEOTIDE SEQUENCE</scope>
</reference>
<organism evidence="2">
    <name type="scientific">Anguilla anguilla</name>
    <name type="common">European freshwater eel</name>
    <name type="synonym">Muraena anguilla</name>
    <dbReference type="NCBI Taxonomy" id="7936"/>
    <lineage>
        <taxon>Eukaryota</taxon>
        <taxon>Metazoa</taxon>
        <taxon>Chordata</taxon>
        <taxon>Craniata</taxon>
        <taxon>Vertebrata</taxon>
        <taxon>Euteleostomi</taxon>
        <taxon>Actinopterygii</taxon>
        <taxon>Neopterygii</taxon>
        <taxon>Teleostei</taxon>
        <taxon>Anguilliformes</taxon>
        <taxon>Anguillidae</taxon>
        <taxon>Anguilla</taxon>
    </lineage>
</organism>
<reference evidence="2" key="2">
    <citation type="journal article" date="2015" name="Fish Shellfish Immunol.">
        <title>Early steps in the European eel (Anguilla anguilla)-Vibrio vulnificus interaction in the gills: Role of the RtxA13 toxin.</title>
        <authorList>
            <person name="Callol A."/>
            <person name="Pajuelo D."/>
            <person name="Ebbesson L."/>
            <person name="Teles M."/>
            <person name="MacKenzie S."/>
            <person name="Amaro C."/>
        </authorList>
    </citation>
    <scope>NUCLEOTIDE SEQUENCE</scope>
</reference>
<name>A0A0E9STM9_ANGAN</name>
<proteinExistence type="predicted"/>